<dbReference type="InterPro" id="IPR052579">
    <property type="entry name" value="Zinc_finger_SWIM"/>
</dbReference>
<dbReference type="InterPro" id="IPR048324">
    <property type="entry name" value="ZSWIM1-3_RNaseH-like"/>
</dbReference>
<accession>W2WFN0</accession>
<dbReference type="PANTHER" id="PTHR31569">
    <property type="entry name" value="SWIM-TYPE DOMAIN-CONTAINING PROTEIN"/>
    <property type="match status" value="1"/>
</dbReference>
<dbReference type="OrthoDB" id="129252at2759"/>
<sequence length="460" mass="50332">MRDDDGDKHPASGGSSEESKGAVMTESGPAQPDRQDAHSARNSLSTAKDVTKTTGGYHSEVAPCEEPDAVTTGGDDLPAAGDEGDGAVGSKGEPKSKRTASQAGAAPSGKKKLRLYSPDVADRSTSSCEEEEKVASHEDDEKGAPQEDEEKGASHEESDDEDLPMHLQFLEENKPRERASKTTPEREAMIAAHVNVNNHVDPIPRKGYSTWISWMFEFEEYCTSHNLKFRVRTSKAVEEYNLNNNANVSAQTFHKYFSAYRCTHRVHQERRGEGKRNASVNFTGCPARFDLELMNVAPPGKPPRHRLIVHNEWRMHNHTTEISGATAGVKELPTQGVVAQTVSALHDCNASSGKIAGYMSEELGRTITSQVARNFIRKLQGGSTAQSRLKLLLDSLAAEKDCETMVIHDQMGVTCAIVVQSATQKLAFKNWGETLAMDWTHGTNNVGYHLGNYSFISATF</sequence>
<dbReference type="PANTHER" id="PTHR31569:SF4">
    <property type="entry name" value="SWIM-TYPE DOMAIN-CONTAINING PROTEIN"/>
    <property type="match status" value="1"/>
</dbReference>
<proteinExistence type="predicted"/>
<comment type="caution">
    <text evidence="3">The sequence shown here is derived from an EMBL/GenBank/DDBJ whole genome shotgun (WGS) entry which is preliminary data.</text>
</comment>
<feature type="compositionally biased region" description="Basic and acidic residues" evidence="1">
    <location>
        <begin position="1"/>
        <end position="10"/>
    </location>
</feature>
<feature type="compositionally biased region" description="Basic and acidic residues" evidence="1">
    <location>
        <begin position="133"/>
        <end position="156"/>
    </location>
</feature>
<organism evidence="3 4">
    <name type="scientific">Phytophthora nicotianae CJ01A1</name>
    <dbReference type="NCBI Taxonomy" id="1317063"/>
    <lineage>
        <taxon>Eukaryota</taxon>
        <taxon>Sar</taxon>
        <taxon>Stramenopiles</taxon>
        <taxon>Oomycota</taxon>
        <taxon>Peronosporomycetes</taxon>
        <taxon>Peronosporales</taxon>
        <taxon>Peronosporaceae</taxon>
        <taxon>Phytophthora</taxon>
    </lineage>
</organism>
<gene>
    <name evidence="3" type="ORF">F441_15175</name>
</gene>
<feature type="region of interest" description="Disordered" evidence="1">
    <location>
        <begin position="1"/>
        <end position="165"/>
    </location>
</feature>
<dbReference type="AlphaFoldDB" id="W2WFN0"/>
<evidence type="ECO:0000313" key="3">
    <source>
        <dbReference type="EMBL" id="ETP08908.1"/>
    </source>
</evidence>
<feature type="domain" description="ZSWIM1/3 RNaseH-like" evidence="2">
    <location>
        <begin position="404"/>
        <end position="453"/>
    </location>
</feature>
<reference evidence="3 4" key="1">
    <citation type="submission" date="2013-11" db="EMBL/GenBank/DDBJ databases">
        <title>The Genome Sequence of Phytophthora parasitica CJ01A1.</title>
        <authorList>
            <consortium name="The Broad Institute Genomics Platform"/>
            <person name="Russ C."/>
            <person name="Tyler B."/>
            <person name="Panabieres F."/>
            <person name="Shan W."/>
            <person name="Tripathy S."/>
            <person name="Grunwald N."/>
            <person name="Machado M."/>
            <person name="Johnson C.S."/>
            <person name="Walker B."/>
            <person name="Young S.K."/>
            <person name="Zeng Q."/>
            <person name="Gargeya S."/>
            <person name="Fitzgerald M."/>
            <person name="Haas B."/>
            <person name="Abouelleil A."/>
            <person name="Allen A.W."/>
            <person name="Alvarado L."/>
            <person name="Arachchi H.M."/>
            <person name="Berlin A.M."/>
            <person name="Chapman S.B."/>
            <person name="Gainer-Dewar J."/>
            <person name="Goldberg J."/>
            <person name="Griggs A."/>
            <person name="Gujja S."/>
            <person name="Hansen M."/>
            <person name="Howarth C."/>
            <person name="Imamovic A."/>
            <person name="Ireland A."/>
            <person name="Larimer J."/>
            <person name="McCowan C."/>
            <person name="Murphy C."/>
            <person name="Pearson M."/>
            <person name="Poon T.W."/>
            <person name="Priest M."/>
            <person name="Roberts A."/>
            <person name="Saif S."/>
            <person name="Shea T."/>
            <person name="Sisk P."/>
            <person name="Sykes S."/>
            <person name="Wortman J."/>
            <person name="Nusbaum C."/>
            <person name="Birren B."/>
        </authorList>
    </citation>
    <scope>NUCLEOTIDE SEQUENCE [LARGE SCALE GENOMIC DNA]</scope>
    <source>
        <strain evidence="3 4">CJ01A1</strain>
    </source>
</reference>
<name>W2WFN0_PHYNI</name>
<evidence type="ECO:0000256" key="1">
    <source>
        <dbReference type="SAM" id="MobiDB-lite"/>
    </source>
</evidence>
<dbReference type="Proteomes" id="UP000018958">
    <property type="component" value="Unassembled WGS sequence"/>
</dbReference>
<evidence type="ECO:0000259" key="2">
    <source>
        <dbReference type="Pfam" id="PF21056"/>
    </source>
</evidence>
<dbReference type="Pfam" id="PF21056">
    <property type="entry name" value="ZSWIM1-3_RNaseH-like"/>
    <property type="match status" value="1"/>
</dbReference>
<feature type="compositionally biased region" description="Polar residues" evidence="1">
    <location>
        <begin position="40"/>
        <end position="56"/>
    </location>
</feature>
<dbReference type="EMBL" id="ANIX01003058">
    <property type="protein sequence ID" value="ETP08908.1"/>
    <property type="molecule type" value="Genomic_DNA"/>
</dbReference>
<protein>
    <recommendedName>
        <fullName evidence="2">ZSWIM1/3 RNaseH-like domain-containing protein</fullName>
    </recommendedName>
</protein>
<evidence type="ECO:0000313" key="4">
    <source>
        <dbReference type="Proteomes" id="UP000018958"/>
    </source>
</evidence>